<organism evidence="2 3">
    <name type="scientific">Allomyces macrogynus (strain ATCC 38327)</name>
    <name type="common">Allomyces javanicus var. macrogynus</name>
    <dbReference type="NCBI Taxonomy" id="578462"/>
    <lineage>
        <taxon>Eukaryota</taxon>
        <taxon>Fungi</taxon>
        <taxon>Fungi incertae sedis</taxon>
        <taxon>Blastocladiomycota</taxon>
        <taxon>Blastocladiomycetes</taxon>
        <taxon>Blastocladiales</taxon>
        <taxon>Blastocladiaceae</taxon>
        <taxon>Allomyces</taxon>
    </lineage>
</organism>
<sequence>MPPPKSRKSGPNGKKNAPGAVAGPRDAPTFKTLDQALQQWTDPWGRDTLDALTAVCTKQLYRGDTAAASWLGGDIAAIGTGASVGLRVAEFDMAPTVALGYPSSPQRANVGGQVDGGRRTGASRGFKMPVTDEADAPSAAGPPRSRVLVDLAAGSASVSEAPRASPPFTEPRTMQYRLQWATNPAAPSSSGYDAMSAAAPPLSDTTGSSWDLLSTPTAPAVISAARFFAPSAHHLASSPNGRTASVADAASPRRNAHERSNTTETAATPTKKTVPRTQLLEPVKLGGLPINRDAPEFQERLQRVRRARSYGHQLRMQYSTRRPPGPAEEGEGDGRATPVVVAAAAVDPNKLPAVPATTGLVRSATASSATMGVPGRSPSADMARERRRKMQAYAASIPKPKVPTLPPLSASSTSSTTSLTRPITDTGPPRRSRSNPPALLDYDTNPELEELTRQYEHSLAKFKQMNVGKVM</sequence>
<feature type="region of interest" description="Disordered" evidence="1">
    <location>
        <begin position="235"/>
        <end position="276"/>
    </location>
</feature>
<dbReference type="Proteomes" id="UP000054350">
    <property type="component" value="Unassembled WGS sequence"/>
</dbReference>
<name>A0A0L0RVE7_ALLM3</name>
<dbReference type="AlphaFoldDB" id="A0A0L0RVE7"/>
<accession>A0A0L0RVE7</accession>
<feature type="compositionally biased region" description="Low complexity" evidence="1">
    <location>
        <begin position="407"/>
        <end position="420"/>
    </location>
</feature>
<reference evidence="3" key="2">
    <citation type="submission" date="2009-11" db="EMBL/GenBank/DDBJ databases">
        <title>The Genome Sequence of Allomyces macrogynus strain ATCC 38327.</title>
        <authorList>
            <consortium name="The Broad Institute Genome Sequencing Platform"/>
            <person name="Russ C."/>
            <person name="Cuomo C."/>
            <person name="Shea T."/>
            <person name="Young S.K."/>
            <person name="Zeng Q."/>
            <person name="Koehrsen M."/>
            <person name="Haas B."/>
            <person name="Borodovsky M."/>
            <person name="Guigo R."/>
            <person name="Alvarado L."/>
            <person name="Berlin A."/>
            <person name="Borenstein D."/>
            <person name="Chen Z."/>
            <person name="Engels R."/>
            <person name="Freedman E."/>
            <person name="Gellesch M."/>
            <person name="Goldberg J."/>
            <person name="Griggs A."/>
            <person name="Gujja S."/>
            <person name="Heiman D."/>
            <person name="Hepburn T."/>
            <person name="Howarth C."/>
            <person name="Jen D."/>
            <person name="Larson L."/>
            <person name="Lewis B."/>
            <person name="Mehta T."/>
            <person name="Park D."/>
            <person name="Pearson M."/>
            <person name="Roberts A."/>
            <person name="Saif S."/>
            <person name="Shenoy N."/>
            <person name="Sisk P."/>
            <person name="Stolte C."/>
            <person name="Sykes S."/>
            <person name="Walk T."/>
            <person name="White J."/>
            <person name="Yandava C."/>
            <person name="Burger G."/>
            <person name="Gray M.W."/>
            <person name="Holland P.W.H."/>
            <person name="King N."/>
            <person name="Lang F.B.F."/>
            <person name="Roger A.J."/>
            <person name="Ruiz-Trillo I."/>
            <person name="Lander E."/>
            <person name="Nusbaum C."/>
        </authorList>
    </citation>
    <scope>NUCLEOTIDE SEQUENCE [LARGE SCALE GENOMIC DNA]</scope>
    <source>
        <strain evidence="3">ATCC 38327</strain>
    </source>
</reference>
<protein>
    <submittedName>
        <fullName evidence="2">Uncharacterized protein</fullName>
    </submittedName>
</protein>
<feature type="region of interest" description="Disordered" evidence="1">
    <location>
        <begin position="1"/>
        <end position="27"/>
    </location>
</feature>
<proteinExistence type="predicted"/>
<dbReference type="OrthoDB" id="10320564at2759"/>
<evidence type="ECO:0000256" key="1">
    <source>
        <dbReference type="SAM" id="MobiDB-lite"/>
    </source>
</evidence>
<feature type="region of interest" description="Disordered" evidence="1">
    <location>
        <begin position="390"/>
        <end position="446"/>
    </location>
</feature>
<feature type="compositionally biased region" description="Low complexity" evidence="1">
    <location>
        <begin position="262"/>
        <end position="276"/>
    </location>
</feature>
<feature type="region of interest" description="Disordered" evidence="1">
    <location>
        <begin position="184"/>
        <end position="207"/>
    </location>
</feature>
<evidence type="ECO:0000313" key="2">
    <source>
        <dbReference type="EMBL" id="KNE54417.1"/>
    </source>
</evidence>
<gene>
    <name evidence="2" type="ORF">AMAG_00392</name>
</gene>
<reference evidence="2 3" key="1">
    <citation type="submission" date="2009-11" db="EMBL/GenBank/DDBJ databases">
        <title>Annotation of Allomyces macrogynus ATCC 38327.</title>
        <authorList>
            <consortium name="The Broad Institute Genome Sequencing Platform"/>
            <person name="Russ C."/>
            <person name="Cuomo C."/>
            <person name="Burger G."/>
            <person name="Gray M.W."/>
            <person name="Holland P.W.H."/>
            <person name="King N."/>
            <person name="Lang F.B.F."/>
            <person name="Roger A.J."/>
            <person name="Ruiz-Trillo I."/>
            <person name="Young S.K."/>
            <person name="Zeng Q."/>
            <person name="Gargeya S."/>
            <person name="Fitzgerald M."/>
            <person name="Haas B."/>
            <person name="Abouelleil A."/>
            <person name="Alvarado L."/>
            <person name="Arachchi H.M."/>
            <person name="Berlin A."/>
            <person name="Chapman S.B."/>
            <person name="Gearin G."/>
            <person name="Goldberg J."/>
            <person name="Griggs A."/>
            <person name="Gujja S."/>
            <person name="Hansen M."/>
            <person name="Heiman D."/>
            <person name="Howarth C."/>
            <person name="Larimer J."/>
            <person name="Lui A."/>
            <person name="MacDonald P.J.P."/>
            <person name="McCowen C."/>
            <person name="Montmayeur A."/>
            <person name="Murphy C."/>
            <person name="Neiman D."/>
            <person name="Pearson M."/>
            <person name="Priest M."/>
            <person name="Roberts A."/>
            <person name="Saif S."/>
            <person name="Shea T."/>
            <person name="Sisk P."/>
            <person name="Stolte C."/>
            <person name="Sykes S."/>
            <person name="Wortman J."/>
            <person name="Nusbaum C."/>
            <person name="Birren B."/>
        </authorList>
    </citation>
    <scope>NUCLEOTIDE SEQUENCE [LARGE SCALE GENOMIC DNA]</scope>
    <source>
        <strain evidence="2 3">ATCC 38327</strain>
    </source>
</reference>
<dbReference type="VEuPathDB" id="FungiDB:AMAG_00392"/>
<evidence type="ECO:0000313" key="3">
    <source>
        <dbReference type="Proteomes" id="UP000054350"/>
    </source>
</evidence>
<feature type="region of interest" description="Disordered" evidence="1">
    <location>
        <begin position="103"/>
        <end position="144"/>
    </location>
</feature>
<dbReference type="EMBL" id="GG745328">
    <property type="protein sequence ID" value="KNE54417.1"/>
    <property type="molecule type" value="Genomic_DNA"/>
</dbReference>
<keyword evidence="3" id="KW-1185">Reference proteome</keyword>